<protein>
    <recommendedName>
        <fullName evidence="8">WRKY domain-containing protein</fullName>
    </recommendedName>
</protein>
<keyword evidence="4" id="KW-0238">DNA-binding</keyword>
<reference evidence="9 10" key="1">
    <citation type="submission" date="2020-08" db="EMBL/GenBank/DDBJ databases">
        <title>Plant Genome Project.</title>
        <authorList>
            <person name="Zhang R.-G."/>
        </authorList>
    </citation>
    <scope>NUCLEOTIDE SEQUENCE [LARGE SCALE GENOMIC DNA]</scope>
    <source>
        <tissue evidence="9">Rhizome</tissue>
    </source>
</reference>
<dbReference type="FunFam" id="2.20.25.80:FF:000006">
    <property type="entry name" value="WRKY transcription factor"/>
    <property type="match status" value="1"/>
</dbReference>
<feature type="compositionally biased region" description="Polar residues" evidence="7">
    <location>
        <begin position="358"/>
        <end position="371"/>
    </location>
</feature>
<dbReference type="PANTHER" id="PTHR31221:SF193">
    <property type="entry name" value="WRKY TRANSCRIPTION FACTOR PROTEIN 1-RELATED"/>
    <property type="match status" value="1"/>
</dbReference>
<dbReference type="InterPro" id="IPR003657">
    <property type="entry name" value="WRKY_dom"/>
</dbReference>
<accession>A0A8J5GHE7</accession>
<evidence type="ECO:0000256" key="5">
    <source>
        <dbReference type="ARBA" id="ARBA00023163"/>
    </source>
</evidence>
<dbReference type="InterPro" id="IPR036576">
    <property type="entry name" value="WRKY_dom_sf"/>
</dbReference>
<comment type="subcellular location">
    <subcellularLocation>
        <location evidence="1">Nucleus</location>
    </subcellularLocation>
</comment>
<dbReference type="GO" id="GO:0043565">
    <property type="term" value="F:sequence-specific DNA binding"/>
    <property type="evidence" value="ECO:0007669"/>
    <property type="project" value="InterPro"/>
</dbReference>
<keyword evidence="3" id="KW-0805">Transcription regulation</keyword>
<dbReference type="InterPro" id="IPR044810">
    <property type="entry name" value="WRKY_plant"/>
</dbReference>
<feature type="compositionally biased region" description="Low complexity" evidence="7">
    <location>
        <begin position="545"/>
        <end position="560"/>
    </location>
</feature>
<evidence type="ECO:0000256" key="1">
    <source>
        <dbReference type="ARBA" id="ARBA00004123"/>
    </source>
</evidence>
<dbReference type="SMART" id="SM00774">
    <property type="entry name" value="WRKY"/>
    <property type="match status" value="2"/>
</dbReference>
<feature type="region of interest" description="Disordered" evidence="7">
    <location>
        <begin position="525"/>
        <end position="566"/>
    </location>
</feature>
<evidence type="ECO:0000256" key="7">
    <source>
        <dbReference type="SAM" id="MobiDB-lite"/>
    </source>
</evidence>
<evidence type="ECO:0000313" key="10">
    <source>
        <dbReference type="Proteomes" id="UP000734854"/>
    </source>
</evidence>
<dbReference type="GO" id="GO:0005634">
    <property type="term" value="C:nucleus"/>
    <property type="evidence" value="ECO:0007669"/>
    <property type="project" value="UniProtKB-SubCell"/>
</dbReference>
<keyword evidence="2" id="KW-0677">Repeat</keyword>
<evidence type="ECO:0000313" key="9">
    <source>
        <dbReference type="EMBL" id="KAG6503317.1"/>
    </source>
</evidence>
<comment type="caution">
    <text evidence="9">The sequence shown here is derived from an EMBL/GenBank/DDBJ whole genome shotgun (WGS) entry which is preliminary data.</text>
</comment>
<sequence length="651" mass="71106">MQHAVLVLYVNKQSNTKITLSRTAKSPSRPRLLRVLLLLVLLCLLSTRTVSTADLWDPEMEAYTELVYGDLSCRTAEGSQPVPELRSECSGAGNDAGTREKRTGVVEKPGPGPSNLAGLNGARYKSMSPARLPIVRSPCLTIPPGFSPSSLLESPVLITNRMAEPSPTTGTLNMASILGKNAHLGTSMPPIDISNLSSSDEGISRAFEFKPHVKASYNISLSSLRPLISSQSLGQSGFPSKNESAQLVGASTSAIEVSTSAACPPVKTDFTETQRAKWSDQGACILQSDMNEPIIEKSAEDGYNWRKYGQKHVKGSEYPRSYYKCTHPNCHMKKQIERSHDGKITEIIHRGQHDHPKPQTNRRSAIGSLSNQEEENSPIFYSLVADEDKSENVLCQISQQVDPNGASEMYPASISEHDVKIGGGQSNNCDEVVGDGDPESKRRKMEIANVDSASIGKLNREPRVVVQTVSEVDILDDGYRWRKYGQKVVKGNPNPRSYYKCTNVGCPVRKHVERASHDPKAVITTYEGKHNHDVPAARPSSQDASMPSDTNDDSSTSTPPRNCSTRTPVISLDLGVGIIPCLGNITNGEHQFLEIEQKGGATHATSLFHDTSQPRIYESGENTNNRFTFKANPINPSNMYYTTPDNLVMGP</sequence>
<evidence type="ECO:0000259" key="8">
    <source>
        <dbReference type="PROSITE" id="PS50811"/>
    </source>
</evidence>
<dbReference type="EMBL" id="JACMSC010000010">
    <property type="protein sequence ID" value="KAG6503317.1"/>
    <property type="molecule type" value="Genomic_DNA"/>
</dbReference>
<dbReference type="FunFam" id="2.20.25.80:FF:000001">
    <property type="entry name" value="WRKY transcription factor 33"/>
    <property type="match status" value="1"/>
</dbReference>
<evidence type="ECO:0000256" key="2">
    <source>
        <dbReference type="ARBA" id="ARBA00022737"/>
    </source>
</evidence>
<organism evidence="9 10">
    <name type="scientific">Zingiber officinale</name>
    <name type="common">Ginger</name>
    <name type="synonym">Amomum zingiber</name>
    <dbReference type="NCBI Taxonomy" id="94328"/>
    <lineage>
        <taxon>Eukaryota</taxon>
        <taxon>Viridiplantae</taxon>
        <taxon>Streptophyta</taxon>
        <taxon>Embryophyta</taxon>
        <taxon>Tracheophyta</taxon>
        <taxon>Spermatophyta</taxon>
        <taxon>Magnoliopsida</taxon>
        <taxon>Liliopsida</taxon>
        <taxon>Zingiberales</taxon>
        <taxon>Zingiberaceae</taxon>
        <taxon>Zingiber</taxon>
    </lineage>
</organism>
<dbReference type="Pfam" id="PF03106">
    <property type="entry name" value="WRKY"/>
    <property type="match status" value="2"/>
</dbReference>
<name>A0A8J5GHE7_ZINOF</name>
<dbReference type="PROSITE" id="PS50811">
    <property type="entry name" value="WRKY"/>
    <property type="match status" value="2"/>
</dbReference>
<proteinExistence type="predicted"/>
<evidence type="ECO:0000256" key="3">
    <source>
        <dbReference type="ARBA" id="ARBA00023015"/>
    </source>
</evidence>
<feature type="region of interest" description="Disordered" evidence="7">
    <location>
        <begin position="79"/>
        <end position="114"/>
    </location>
</feature>
<dbReference type="Proteomes" id="UP000734854">
    <property type="component" value="Unassembled WGS sequence"/>
</dbReference>
<evidence type="ECO:0000256" key="4">
    <source>
        <dbReference type="ARBA" id="ARBA00023125"/>
    </source>
</evidence>
<dbReference type="Gene3D" id="2.20.25.80">
    <property type="entry name" value="WRKY domain"/>
    <property type="match status" value="2"/>
</dbReference>
<feature type="region of interest" description="Disordered" evidence="7">
    <location>
        <begin position="349"/>
        <end position="373"/>
    </location>
</feature>
<keyword evidence="6" id="KW-0539">Nucleus</keyword>
<evidence type="ECO:0000256" key="6">
    <source>
        <dbReference type="ARBA" id="ARBA00023242"/>
    </source>
</evidence>
<keyword evidence="5" id="KW-0804">Transcription</keyword>
<dbReference type="SUPFAM" id="SSF118290">
    <property type="entry name" value="WRKY DNA-binding domain"/>
    <property type="match status" value="2"/>
</dbReference>
<keyword evidence="10" id="KW-1185">Reference proteome</keyword>
<dbReference type="GO" id="GO:0003700">
    <property type="term" value="F:DNA-binding transcription factor activity"/>
    <property type="evidence" value="ECO:0007669"/>
    <property type="project" value="InterPro"/>
</dbReference>
<gene>
    <name evidence="9" type="ORF">ZIOFF_035628</name>
</gene>
<dbReference type="AlphaFoldDB" id="A0A8J5GHE7"/>
<feature type="domain" description="WRKY" evidence="8">
    <location>
        <begin position="470"/>
        <end position="535"/>
    </location>
</feature>
<feature type="domain" description="WRKY" evidence="8">
    <location>
        <begin position="300"/>
        <end position="358"/>
    </location>
</feature>
<dbReference type="PANTHER" id="PTHR31221">
    <property type="entry name" value="WRKY TRANSCRIPTION FACTOR PROTEIN 1-RELATED"/>
    <property type="match status" value="1"/>
</dbReference>